<dbReference type="OrthoDB" id="2804090at2759"/>
<proteinExistence type="predicted"/>
<dbReference type="InParanoid" id="A0A0C2YKA4"/>
<sequence>INSLDARAVACKDTLVITSPNVDFVPEPHIFGDEDLQPCADGHFRLVDCFQWPQLYNRDYQYSVCIPRKDTVPSLAIVWYDLTRGDFVIPTGSKTMVGTLHDTVVKKFEHLLQLLCSCCHRLQGRMAATEILSAQSSSAQHEVLRLQHHPLIFRDLVTFIAQVQRTLLDIHVLLDFIEILHPLL</sequence>
<keyword evidence="2" id="KW-1185">Reference proteome</keyword>
<reference evidence="2" key="2">
    <citation type="submission" date="2015-01" db="EMBL/GenBank/DDBJ databases">
        <title>Evolutionary Origins and Diversification of the Mycorrhizal Mutualists.</title>
        <authorList>
            <consortium name="DOE Joint Genome Institute"/>
            <consortium name="Mycorrhizal Genomics Consortium"/>
            <person name="Kohler A."/>
            <person name="Kuo A."/>
            <person name="Nagy L.G."/>
            <person name="Floudas D."/>
            <person name="Copeland A."/>
            <person name="Barry K.W."/>
            <person name="Cichocki N."/>
            <person name="Veneault-Fourrey C."/>
            <person name="LaButti K."/>
            <person name="Lindquist E.A."/>
            <person name="Lipzen A."/>
            <person name="Lundell T."/>
            <person name="Morin E."/>
            <person name="Murat C."/>
            <person name="Riley R."/>
            <person name="Ohm R."/>
            <person name="Sun H."/>
            <person name="Tunlid A."/>
            <person name="Henrissat B."/>
            <person name="Grigoriev I.V."/>
            <person name="Hibbett D.S."/>
            <person name="Martin F."/>
        </authorList>
    </citation>
    <scope>NUCLEOTIDE SEQUENCE [LARGE SCALE GENOMIC DNA]</scope>
    <source>
        <strain evidence="2">Foug A</strain>
    </source>
</reference>
<feature type="non-terminal residue" evidence="1">
    <location>
        <position position="1"/>
    </location>
</feature>
<name>A0A0C2YKA4_9AGAM</name>
<evidence type="ECO:0000313" key="2">
    <source>
        <dbReference type="Proteomes" id="UP000053989"/>
    </source>
</evidence>
<dbReference type="Proteomes" id="UP000053989">
    <property type="component" value="Unassembled WGS sequence"/>
</dbReference>
<dbReference type="HOGENOM" id="CLU_125776_0_0_1"/>
<gene>
    <name evidence="1" type="ORF">SCLCIDRAFT_99515</name>
</gene>
<protein>
    <submittedName>
        <fullName evidence="1">Uncharacterized protein</fullName>
    </submittedName>
</protein>
<accession>A0A0C2YKA4</accession>
<organism evidence="1 2">
    <name type="scientific">Scleroderma citrinum Foug A</name>
    <dbReference type="NCBI Taxonomy" id="1036808"/>
    <lineage>
        <taxon>Eukaryota</taxon>
        <taxon>Fungi</taxon>
        <taxon>Dikarya</taxon>
        <taxon>Basidiomycota</taxon>
        <taxon>Agaricomycotina</taxon>
        <taxon>Agaricomycetes</taxon>
        <taxon>Agaricomycetidae</taxon>
        <taxon>Boletales</taxon>
        <taxon>Sclerodermatineae</taxon>
        <taxon>Sclerodermataceae</taxon>
        <taxon>Scleroderma</taxon>
    </lineage>
</organism>
<dbReference type="AlphaFoldDB" id="A0A0C2YKA4"/>
<feature type="non-terminal residue" evidence="1">
    <location>
        <position position="184"/>
    </location>
</feature>
<evidence type="ECO:0000313" key="1">
    <source>
        <dbReference type="EMBL" id="KIM50193.1"/>
    </source>
</evidence>
<dbReference type="EMBL" id="KN822618">
    <property type="protein sequence ID" value="KIM50193.1"/>
    <property type="molecule type" value="Genomic_DNA"/>
</dbReference>
<reference evidence="1 2" key="1">
    <citation type="submission" date="2014-04" db="EMBL/GenBank/DDBJ databases">
        <authorList>
            <consortium name="DOE Joint Genome Institute"/>
            <person name="Kuo A."/>
            <person name="Kohler A."/>
            <person name="Nagy L.G."/>
            <person name="Floudas D."/>
            <person name="Copeland A."/>
            <person name="Barry K.W."/>
            <person name="Cichocki N."/>
            <person name="Veneault-Fourrey C."/>
            <person name="LaButti K."/>
            <person name="Lindquist E.A."/>
            <person name="Lipzen A."/>
            <person name="Lundell T."/>
            <person name="Morin E."/>
            <person name="Murat C."/>
            <person name="Sun H."/>
            <person name="Tunlid A."/>
            <person name="Henrissat B."/>
            <person name="Grigoriev I.V."/>
            <person name="Hibbett D.S."/>
            <person name="Martin F."/>
            <person name="Nordberg H.P."/>
            <person name="Cantor M.N."/>
            <person name="Hua S.X."/>
        </authorList>
    </citation>
    <scope>NUCLEOTIDE SEQUENCE [LARGE SCALE GENOMIC DNA]</scope>
    <source>
        <strain evidence="1 2">Foug A</strain>
    </source>
</reference>